<evidence type="ECO:0000256" key="1">
    <source>
        <dbReference type="ARBA" id="ARBA00001968"/>
    </source>
</evidence>
<dbReference type="EMBL" id="JADFTT010000267">
    <property type="protein sequence ID" value="KAG5764097.1"/>
    <property type="molecule type" value="Genomic_DNA"/>
</dbReference>
<dbReference type="Proteomes" id="UP000750502">
    <property type="component" value="Unassembled WGS sequence"/>
</dbReference>
<accession>A0A9P7HQ36</accession>
<feature type="domain" description="DDE Tnp4" evidence="3">
    <location>
        <begin position="11"/>
        <end position="106"/>
    </location>
</feature>
<name>A0A9P7HQ36_9HYPO</name>
<dbReference type="OrthoDB" id="4954565at2759"/>
<organism evidence="4 5">
    <name type="scientific">Fusarium xylarioides</name>
    <dbReference type="NCBI Taxonomy" id="221167"/>
    <lineage>
        <taxon>Eukaryota</taxon>
        <taxon>Fungi</taxon>
        <taxon>Dikarya</taxon>
        <taxon>Ascomycota</taxon>
        <taxon>Pezizomycotina</taxon>
        <taxon>Sordariomycetes</taxon>
        <taxon>Hypocreomycetidae</taxon>
        <taxon>Hypocreales</taxon>
        <taxon>Nectriaceae</taxon>
        <taxon>Fusarium</taxon>
        <taxon>Fusarium fujikuroi species complex</taxon>
    </lineage>
</organism>
<keyword evidence="2" id="KW-0479">Metal-binding</keyword>
<gene>
    <name evidence="4" type="ORF">H9Q72_007804</name>
</gene>
<dbReference type="GO" id="GO:0046872">
    <property type="term" value="F:metal ion binding"/>
    <property type="evidence" value="ECO:0007669"/>
    <property type="project" value="UniProtKB-KW"/>
</dbReference>
<proteinExistence type="predicted"/>
<keyword evidence="5" id="KW-1185">Reference proteome</keyword>
<dbReference type="AlphaFoldDB" id="A0A9P7HQ36"/>
<reference evidence="4" key="2">
    <citation type="submission" date="2020-10" db="EMBL/GenBank/DDBJ databases">
        <authorList>
            <person name="Peck L.D."/>
            <person name="Nowell R.W."/>
            <person name="Flood J."/>
            <person name="Ryan M.J."/>
            <person name="Barraclough T.G."/>
        </authorList>
    </citation>
    <scope>NUCLEOTIDE SEQUENCE</scope>
    <source>
        <strain evidence="4">IMI 127659i</strain>
    </source>
</reference>
<comment type="caution">
    <text evidence="4">The sequence shown here is derived from an EMBL/GenBank/DDBJ whole genome shotgun (WGS) entry which is preliminary data.</text>
</comment>
<dbReference type="InterPro" id="IPR027806">
    <property type="entry name" value="HARBI1_dom"/>
</dbReference>
<sequence length="185" mass="21702">MRHASSKSLKIPMNRFYVGDAGFGSRQGLIVPYAGVRYHLDDWKITYDGPQNEKELYNLRQSRLRIIVKLAFSRVKRKFRILRCGAPEYSIHKQILFIYACTGLMNFISSCREAEEDEATEEDREILEKVRDWADKCVKSGNSLLLRSTIAKEQWEAHEEYRAEVREVDRLVSELRRLEALNFPI</sequence>
<evidence type="ECO:0000259" key="3">
    <source>
        <dbReference type="Pfam" id="PF13359"/>
    </source>
</evidence>
<dbReference type="Pfam" id="PF13359">
    <property type="entry name" value="DDE_Tnp_4"/>
    <property type="match status" value="1"/>
</dbReference>
<reference evidence="4" key="1">
    <citation type="journal article" date="2020" name="bioRxiv">
        <title>Historical genomics reveals the evolutionary mechanisms behind multiple outbreaks of the host-specific coffee wilt pathogen Fusarium xylarioides.</title>
        <authorList>
            <person name="Peck D."/>
            <person name="Nowell R.W."/>
            <person name="Flood J."/>
            <person name="Ryan M.J."/>
            <person name="Barraclough T.G."/>
        </authorList>
    </citation>
    <scope>NUCLEOTIDE SEQUENCE</scope>
    <source>
        <strain evidence="4">IMI 127659i</strain>
    </source>
</reference>
<protein>
    <recommendedName>
        <fullName evidence="3">DDE Tnp4 domain-containing protein</fullName>
    </recommendedName>
</protein>
<evidence type="ECO:0000313" key="5">
    <source>
        <dbReference type="Proteomes" id="UP000750502"/>
    </source>
</evidence>
<evidence type="ECO:0000256" key="2">
    <source>
        <dbReference type="ARBA" id="ARBA00022723"/>
    </source>
</evidence>
<comment type="cofactor">
    <cofactor evidence="1">
        <name>a divalent metal cation</name>
        <dbReference type="ChEBI" id="CHEBI:60240"/>
    </cofactor>
</comment>
<evidence type="ECO:0000313" key="4">
    <source>
        <dbReference type="EMBL" id="KAG5764097.1"/>
    </source>
</evidence>